<dbReference type="FunFam" id="1.10.510.10:FF:000358">
    <property type="entry name" value="Putative leucine-rich repeat receptor-like serine/threonine-protein kinase"/>
    <property type="match status" value="2"/>
</dbReference>
<dbReference type="Pfam" id="PF00560">
    <property type="entry name" value="LRR_1"/>
    <property type="match status" value="19"/>
</dbReference>
<comment type="cofactor">
    <cofactor evidence="1">
        <name>Mn(2+)</name>
        <dbReference type="ChEBI" id="CHEBI:29035"/>
    </cofactor>
</comment>
<evidence type="ECO:0000256" key="29">
    <source>
        <dbReference type="PROSITE-ProRule" id="PRU10141"/>
    </source>
</evidence>
<evidence type="ECO:0000256" key="12">
    <source>
        <dbReference type="ARBA" id="ARBA00022679"/>
    </source>
</evidence>
<keyword evidence="12" id="KW-0808">Transferase</keyword>
<dbReference type="InterPro" id="IPR051809">
    <property type="entry name" value="Plant_receptor-like_S/T_kinase"/>
</dbReference>
<dbReference type="InterPro" id="IPR013210">
    <property type="entry name" value="LRR_N_plant-typ"/>
</dbReference>
<dbReference type="FunFam" id="3.80.10.10:FF:000627">
    <property type="entry name" value="Probable leucine-rich repeat receptor-like protein kinase At2g33170"/>
    <property type="match status" value="1"/>
</dbReference>
<dbReference type="SUPFAM" id="SSF52047">
    <property type="entry name" value="RNI-like"/>
    <property type="match status" value="2"/>
</dbReference>
<feature type="domain" description="Protein kinase" evidence="31">
    <location>
        <begin position="2030"/>
        <end position="2206"/>
    </location>
</feature>
<dbReference type="FunFam" id="3.30.200.20:FF:000432">
    <property type="entry name" value="LRR receptor-like serine/threonine-protein kinase EFR"/>
    <property type="match status" value="1"/>
</dbReference>
<comment type="function">
    <text evidence="27">The processed protein kinase Xa21 chain released by protein cleavage after X.oryzae pv. oryzae protein Ax21 detection translocates into the nucleus where it can bind and regulate WRKY62, a transcription factor. Confers resistance to the bacterial pathogen X.oryzae pv. oryzae (Xoo).</text>
</comment>
<dbReference type="EC" id="2.7.11.1" evidence="7"/>
<dbReference type="SMART" id="SM00365">
    <property type="entry name" value="LRR_SD22"/>
    <property type="match status" value="14"/>
</dbReference>
<keyword evidence="15" id="KW-0677">Repeat</keyword>
<evidence type="ECO:0000256" key="24">
    <source>
        <dbReference type="ARBA" id="ARBA00047899"/>
    </source>
</evidence>
<dbReference type="Pfam" id="PF08263">
    <property type="entry name" value="LRRNT_2"/>
    <property type="match status" value="2"/>
</dbReference>
<evidence type="ECO:0000256" key="7">
    <source>
        <dbReference type="ARBA" id="ARBA00012513"/>
    </source>
</evidence>
<dbReference type="STRING" id="4529.A0A0E0NBN8"/>
<evidence type="ECO:0000256" key="13">
    <source>
        <dbReference type="ARBA" id="ARBA00022692"/>
    </source>
</evidence>
<dbReference type="PROSITE" id="PS00108">
    <property type="entry name" value="PROTEIN_KINASE_ST"/>
    <property type="match status" value="2"/>
</dbReference>
<dbReference type="Proteomes" id="UP000008022">
    <property type="component" value="Unassembled WGS sequence"/>
</dbReference>
<name>A0A0E0NBN8_ORYRU</name>
<keyword evidence="9" id="KW-0723">Serine/threonine-protein kinase</keyword>
<reference evidence="32" key="2">
    <citation type="submission" date="2015-06" db="UniProtKB">
        <authorList>
            <consortium name="EnsemblPlants"/>
        </authorList>
    </citation>
    <scope>IDENTIFICATION</scope>
</reference>
<keyword evidence="20 30" id="KW-1133">Transmembrane helix</keyword>
<evidence type="ECO:0000256" key="17">
    <source>
        <dbReference type="ARBA" id="ARBA00022777"/>
    </source>
</evidence>
<keyword evidence="14" id="KW-0732">Signal</keyword>
<dbReference type="Gramene" id="ORUFI02G08640.1">
    <property type="protein sequence ID" value="ORUFI02G08640.1"/>
    <property type="gene ID" value="ORUFI02G08640"/>
</dbReference>
<keyword evidence="13 30" id="KW-0812">Transmembrane</keyword>
<comment type="similarity">
    <text evidence="6">Belongs to the protein kinase superfamily. Ser/Thr protein kinase family.</text>
</comment>
<keyword evidence="8" id="KW-1003">Cell membrane</keyword>
<reference evidence="33" key="1">
    <citation type="submission" date="2013-06" db="EMBL/GenBank/DDBJ databases">
        <authorList>
            <person name="Zhao Q."/>
        </authorList>
    </citation>
    <scope>NUCLEOTIDE SEQUENCE</scope>
    <source>
        <strain evidence="33">cv. W1943</strain>
    </source>
</reference>
<dbReference type="SMART" id="SM00220">
    <property type="entry name" value="S_TKc"/>
    <property type="match status" value="1"/>
</dbReference>
<keyword evidence="19 29" id="KW-0067">ATP-binding</keyword>
<evidence type="ECO:0000256" key="10">
    <source>
        <dbReference type="ARBA" id="ARBA00022553"/>
    </source>
</evidence>
<keyword evidence="16 29" id="KW-0547">Nucleotide-binding</keyword>
<keyword evidence="17" id="KW-0418">Kinase</keyword>
<dbReference type="GO" id="GO:0005886">
    <property type="term" value="C:plasma membrane"/>
    <property type="evidence" value="ECO:0007669"/>
    <property type="project" value="UniProtKB-SubCell"/>
</dbReference>
<dbReference type="Gene3D" id="3.30.200.20">
    <property type="entry name" value="Phosphorylase Kinase, domain 1"/>
    <property type="match status" value="2"/>
</dbReference>
<evidence type="ECO:0000313" key="33">
    <source>
        <dbReference type="Proteomes" id="UP000008022"/>
    </source>
</evidence>
<dbReference type="GO" id="GO:0004674">
    <property type="term" value="F:protein serine/threonine kinase activity"/>
    <property type="evidence" value="ECO:0007669"/>
    <property type="project" value="UniProtKB-KW"/>
</dbReference>
<dbReference type="PANTHER" id="PTHR27008:SF596">
    <property type="entry name" value="OS02G0215500 PROTEIN"/>
    <property type="match status" value="1"/>
</dbReference>
<proteinExistence type="inferred from homology"/>
<evidence type="ECO:0000256" key="6">
    <source>
        <dbReference type="ARBA" id="ARBA00008684"/>
    </source>
</evidence>
<comment type="catalytic activity">
    <reaction evidence="25">
        <text>L-seryl-[protein] + ATP = O-phospho-L-seryl-[protein] + ADP + H(+)</text>
        <dbReference type="Rhea" id="RHEA:17989"/>
        <dbReference type="Rhea" id="RHEA-COMP:9863"/>
        <dbReference type="Rhea" id="RHEA-COMP:11604"/>
        <dbReference type="ChEBI" id="CHEBI:15378"/>
        <dbReference type="ChEBI" id="CHEBI:29999"/>
        <dbReference type="ChEBI" id="CHEBI:30616"/>
        <dbReference type="ChEBI" id="CHEBI:83421"/>
        <dbReference type="ChEBI" id="CHEBI:456216"/>
        <dbReference type="EC" id="2.7.11.1"/>
    </reaction>
</comment>
<comment type="function">
    <text evidence="26">Receptor kinase that detects X.oryzae pv. oryzae protein Ax21 to promote innate immunity. Following X.oryzae pv. oryzae protein Ax21 detection, undergoes cleavage, releasing the processed protein kinase Xa21 chain.</text>
</comment>
<comment type="subcellular location">
    <subcellularLocation>
        <location evidence="3">Cell membrane</location>
        <topology evidence="3">Single-pass membrane protein</topology>
    </subcellularLocation>
    <subcellularLocation>
        <location evidence="4">Endoplasmic reticulum membrane</location>
        <topology evidence="4">Single-pass membrane protein</topology>
    </subcellularLocation>
    <subcellularLocation>
        <location evidence="5">Membrane</location>
        <topology evidence="5">Single-pass type I membrane protein</topology>
    </subcellularLocation>
</comment>
<protein>
    <recommendedName>
        <fullName evidence="28">Receptor kinase-like protein Xa21</fullName>
        <ecNumber evidence="7">2.7.11.1</ecNumber>
    </recommendedName>
</protein>
<dbReference type="Pfam" id="PF07714">
    <property type="entry name" value="PK_Tyr_Ser-Thr"/>
    <property type="match status" value="2"/>
</dbReference>
<keyword evidence="23" id="KW-0325">Glycoprotein</keyword>
<evidence type="ECO:0000313" key="32">
    <source>
        <dbReference type="EnsemblPlants" id="ORUFI02G08640.1"/>
    </source>
</evidence>
<sequence length="2206" mass="240989">MSFRSLIRSDPTQALASWGNQSIPMCQWRGVACGLSGRRTGRVVALDLTKLNLVGAISPLLGNLTYLRRLHLHKNRLHGEIPSELGHLRDLRHLNRSYNSIQGPIPATLSTCRGMENIWLYSNKLQGQIPSEFGSLQNLQALVLGENRLTGSIPSFIGSLANLKFLILEENNFTGEIPSDIGRLANLTVLGLGSNQLSGPIPASIGNLSALQFLSVFSNNLVGSIPPMQRLSSLEFFELGKNNIEGSIPTWLGNLSSLLTVKLGGNRLDGNIPESLGKLKLLTSLDLSSNNLVGPVPDTIGNLYSIKQFHVENNELEGSLPSSIFNLSSLEELNLQTNNLNGTIPLDLGNRLPKLQLFLISENQFHGSIPPSLCNISTLRWIQTVNNSLSGTIPQCIGINQKSLYSVTFAVNQFETSNKYGWSFMSSLTNCSNLRLLDVGDNKLTGELPNSIGNLSTRLEYFVTNYNSMTGKIPEGLGNLVSLKFIEMNNNFYEGTIPDSLGKLKNLNRLYLTNNNLSGSIPSSIGNLRMLTLLSVAGNALSGEIPPSLSNCPLEQLELSYNNLTGLIPKELFSISVLSTSLILDHNFITGPLPSEVGNLTNLALLDFSSNLISGEIPSSIGECQSLQYLNTSGNLLQGQIPPSLDQLKGLLVLDLSHNNLSGSIPKFLGTMTGLASLNLSFNNFEGDVPKDGIFSNATPALIEGNNGLCNGIPQLKLPPCSHQTTKHKKQTWKIAMAISICSTVLFMAVVATSFVFHKRAKKTNANRQTSLIKEQHMRVSYTELAEATKGFTSENLIGEGSFGSVYKGRMKINDQQVAVAVKVFNLKQRGSSKSFAAECETLRCVRHRNLVKVLTVCSSIDFQGRDFKAIVYKFLPNRNLDQWLHQNIMEDGEHKALDLITRLEIAIDVASSLEYLHQYKPSPIIHCDLKPSNVLLDDEMVAHVGDFGLARFLHQDPEQSSGWASMRGTTGYAAPEYGLGNEVSIHGDVYSYGILLLEMFSGKRPTDSEFGESLGLHNYVNMALPYRTASVIDLSLLEETVDGEAKTSKSNQTREMRIACITSILHVGVSCSVETPTDRMPIGDALKELQRIRDKFHRELQGAGFNHPQDSIHPSRFTVDHYIYERKLGKRAFLHLRGSERVALEGEEACRGRGPGAPLPAPGLRLHGELRLEAGPAALAADGVGSPVGRGAPRGGERNGTMVPLHIHELLLLAIIPLSCFASYVSSASLSIPGEESTTKITDRLALMSFRSLIRSDPTQALASWGNQSIPMCQWRGVVCGVSGRRTGRVVALDLTELNLLGAISPLLGNLTYLRRLHLHNNRLHGEIPPELGHLRDLRHLNISYNSIQGPIPATLSTCRKMENIWLYSNKLQGQIPSEYASLQNLQALVLGENRLMGSIPPFIGSLNNFTGEIPSDIGRLANLTVLGLAYNQLSGSIPASIGNLSALQFLSFFSNNLSGSIPPMQRLSSLQKFELGENNIKGSIPTWLGNLSSLLLVVLGNNRLEGNIPESLGNLKLLTVLDLSDNNLLGPVPDTIGNLHSIKQIHMSHNELEGSLPSTIFNLSSLELLNLQSNNLNGTIPLDLGNSLPNLQFFLISHNLFHGLIPPSLCNATMLRWIQTVSNSLSGTIPQCLGIKQKSLYSVTFEDNQLETRNNYDWGFMSSLTNCSNLRLLSVSDNNLTGELPNSVGNLSTRLEYFITNYNNIAGKIPEGIGNLASLKFIDMSSNFHEGTIPASLGKLKNLNKLSLSYNNLSGSIPSSIGKLRMLMLLSLGNNALSGEIPPSLSNCPLEQLDLSYNNLTGLIPKELFSISALSASVNLEHNFLTGALPSEVGNLTNLALLDFSNNWISGEIPSSIGECQSLQYLNTSGNLLQGKIPPSLDQLKGLLVLDLSHNNLSGNIPKFLGTMTGLASLNLSFNNFEGDVPKDGIFSNATPALIEGNNGLCNGIPELKLPPCSHQATRSKKQKWKLAMVISLCSAVLFMAVVTTSFMFHKRAKKKNADPQTSLIKEQHMRVSYTELAEATNGFASENLIGAGSFGSVYKGRMRINDQQVTVAVKVFNLKQRGASQSFTAECEALRCVRHRNLVKGRDFKAIVYEFLPNRNLDQWLHQNHMEDGEHRALDLIMRLQIAIDVASSLEYLHQHNPLPIIHCDLKPSNVLLDDEMVAHVGDFGLARFLHQDSEKSSGWASMRGTIGYAAPDSQ</sequence>
<dbReference type="InterPro" id="IPR003591">
    <property type="entry name" value="Leu-rich_rpt_typical-subtyp"/>
</dbReference>
<keyword evidence="21 30" id="KW-0472">Membrane</keyword>
<feature type="binding site" evidence="29">
    <location>
        <position position="823"/>
    </location>
    <ligand>
        <name>ATP</name>
        <dbReference type="ChEBI" id="CHEBI:30616"/>
    </ligand>
</feature>
<evidence type="ECO:0000256" key="5">
    <source>
        <dbReference type="ARBA" id="ARBA00004479"/>
    </source>
</evidence>
<evidence type="ECO:0000256" key="21">
    <source>
        <dbReference type="ARBA" id="ARBA00023136"/>
    </source>
</evidence>
<feature type="domain" description="Protein kinase" evidence="31">
    <location>
        <begin position="792"/>
        <end position="1101"/>
    </location>
</feature>
<evidence type="ECO:0000256" key="19">
    <source>
        <dbReference type="ARBA" id="ARBA00022840"/>
    </source>
</evidence>
<evidence type="ECO:0000256" key="23">
    <source>
        <dbReference type="ARBA" id="ARBA00023180"/>
    </source>
</evidence>
<feature type="transmembrane region" description="Helical" evidence="30">
    <location>
        <begin position="1973"/>
        <end position="1995"/>
    </location>
</feature>
<dbReference type="InterPro" id="IPR011009">
    <property type="entry name" value="Kinase-like_dom_sf"/>
</dbReference>
<dbReference type="FunFam" id="3.80.10.10:FF:000383">
    <property type="entry name" value="Leucine-rich repeat receptor protein kinase EMS1"/>
    <property type="match status" value="1"/>
</dbReference>
<evidence type="ECO:0000256" key="8">
    <source>
        <dbReference type="ARBA" id="ARBA00022475"/>
    </source>
</evidence>
<evidence type="ECO:0000256" key="2">
    <source>
        <dbReference type="ARBA" id="ARBA00001946"/>
    </source>
</evidence>
<feature type="binding site" evidence="29">
    <location>
        <position position="2061"/>
    </location>
    <ligand>
        <name>ATP</name>
        <dbReference type="ChEBI" id="CHEBI:30616"/>
    </ligand>
</feature>
<evidence type="ECO:0000256" key="30">
    <source>
        <dbReference type="SAM" id="Phobius"/>
    </source>
</evidence>
<dbReference type="SUPFAM" id="SSF52058">
    <property type="entry name" value="L domain-like"/>
    <property type="match status" value="2"/>
</dbReference>
<evidence type="ECO:0000256" key="26">
    <source>
        <dbReference type="ARBA" id="ARBA00054320"/>
    </source>
</evidence>
<keyword evidence="10" id="KW-0597">Phosphoprotein</keyword>
<dbReference type="SUPFAM" id="SSF56112">
    <property type="entry name" value="Protein kinase-like (PK-like)"/>
    <property type="match status" value="2"/>
</dbReference>
<dbReference type="GO" id="GO:0005789">
    <property type="term" value="C:endoplasmic reticulum membrane"/>
    <property type="evidence" value="ECO:0007669"/>
    <property type="project" value="UniProtKB-SubCell"/>
</dbReference>
<keyword evidence="11" id="KW-0433">Leucine-rich repeat</keyword>
<dbReference type="InterPro" id="IPR000719">
    <property type="entry name" value="Prot_kinase_dom"/>
</dbReference>
<dbReference type="Gene3D" id="1.10.510.10">
    <property type="entry name" value="Transferase(Phosphotransferase) domain 1"/>
    <property type="match status" value="2"/>
</dbReference>
<dbReference type="FunFam" id="3.80.10.10:FF:000129">
    <property type="entry name" value="Leucine-rich repeat receptor-like kinase"/>
    <property type="match status" value="1"/>
</dbReference>
<dbReference type="PANTHER" id="PTHR27008">
    <property type="entry name" value="OS04G0122200 PROTEIN"/>
    <property type="match status" value="1"/>
</dbReference>
<evidence type="ECO:0000256" key="27">
    <source>
        <dbReference type="ARBA" id="ARBA00056628"/>
    </source>
</evidence>
<evidence type="ECO:0000256" key="18">
    <source>
        <dbReference type="ARBA" id="ARBA00022824"/>
    </source>
</evidence>
<comment type="cofactor">
    <cofactor evidence="2">
        <name>Mg(2+)</name>
        <dbReference type="ChEBI" id="CHEBI:18420"/>
    </cofactor>
</comment>
<dbReference type="HOGENOM" id="CLU_000288_98_0_1"/>
<dbReference type="SMART" id="SM00369">
    <property type="entry name" value="LRR_TYP"/>
    <property type="match status" value="23"/>
</dbReference>
<evidence type="ECO:0000256" key="14">
    <source>
        <dbReference type="ARBA" id="ARBA00022729"/>
    </source>
</evidence>
<evidence type="ECO:0000256" key="4">
    <source>
        <dbReference type="ARBA" id="ARBA00004389"/>
    </source>
</evidence>
<dbReference type="GO" id="GO:0005524">
    <property type="term" value="F:ATP binding"/>
    <property type="evidence" value="ECO:0007669"/>
    <property type="project" value="UniProtKB-UniRule"/>
</dbReference>
<dbReference type="EnsemblPlants" id="ORUFI02G08640.1">
    <property type="protein sequence ID" value="ORUFI02G08640.1"/>
    <property type="gene ID" value="ORUFI02G08640"/>
</dbReference>
<dbReference type="OMA" id="EFMERTV"/>
<dbReference type="InterPro" id="IPR008271">
    <property type="entry name" value="Ser/Thr_kinase_AS"/>
</dbReference>
<dbReference type="InterPro" id="IPR001245">
    <property type="entry name" value="Ser-Thr/Tyr_kinase_cat_dom"/>
</dbReference>
<dbReference type="FunFam" id="3.80.10.10:FF:000095">
    <property type="entry name" value="LRR receptor-like serine/threonine-protein kinase GSO1"/>
    <property type="match status" value="2"/>
</dbReference>
<keyword evidence="18" id="KW-0256">Endoplasmic reticulum</keyword>
<evidence type="ECO:0000256" key="16">
    <source>
        <dbReference type="ARBA" id="ARBA00022741"/>
    </source>
</evidence>
<evidence type="ECO:0000256" key="3">
    <source>
        <dbReference type="ARBA" id="ARBA00004162"/>
    </source>
</evidence>
<evidence type="ECO:0000256" key="25">
    <source>
        <dbReference type="ARBA" id="ARBA00048679"/>
    </source>
</evidence>
<dbReference type="FunFam" id="3.80.10.10:FF:000288">
    <property type="entry name" value="LRR receptor-like serine/threonine-protein kinase EFR"/>
    <property type="match status" value="2"/>
</dbReference>
<evidence type="ECO:0000256" key="28">
    <source>
        <dbReference type="ARBA" id="ARBA00072040"/>
    </source>
</evidence>
<dbReference type="eggNOG" id="ENOG502QPYS">
    <property type="taxonomic scope" value="Eukaryota"/>
</dbReference>
<keyword evidence="33" id="KW-1185">Reference proteome</keyword>
<evidence type="ECO:0000256" key="1">
    <source>
        <dbReference type="ARBA" id="ARBA00001936"/>
    </source>
</evidence>
<keyword evidence="22" id="KW-0675">Receptor</keyword>
<dbReference type="PROSITE" id="PS50011">
    <property type="entry name" value="PROTEIN_KINASE_DOM"/>
    <property type="match status" value="2"/>
</dbReference>
<dbReference type="PROSITE" id="PS00107">
    <property type="entry name" value="PROTEIN_KINASE_ATP"/>
    <property type="match status" value="2"/>
</dbReference>
<dbReference type="InterPro" id="IPR017441">
    <property type="entry name" value="Protein_kinase_ATP_BS"/>
</dbReference>
<evidence type="ECO:0000256" key="15">
    <source>
        <dbReference type="ARBA" id="ARBA00022737"/>
    </source>
</evidence>
<evidence type="ECO:0000256" key="9">
    <source>
        <dbReference type="ARBA" id="ARBA00022527"/>
    </source>
</evidence>
<dbReference type="InterPro" id="IPR032675">
    <property type="entry name" value="LRR_dom_sf"/>
</dbReference>
<dbReference type="PRINTS" id="PR00019">
    <property type="entry name" value="LEURICHRPT"/>
</dbReference>
<dbReference type="Gene3D" id="3.80.10.10">
    <property type="entry name" value="Ribonuclease Inhibitor"/>
    <property type="match status" value="7"/>
</dbReference>
<accession>A0A0E0NBN8</accession>
<dbReference type="InterPro" id="IPR001611">
    <property type="entry name" value="Leu-rich_rpt"/>
</dbReference>
<organism evidence="32 33">
    <name type="scientific">Oryza rufipogon</name>
    <name type="common">Brownbeard rice</name>
    <name type="synonym">Asian wild rice</name>
    <dbReference type="NCBI Taxonomy" id="4529"/>
    <lineage>
        <taxon>Eukaryota</taxon>
        <taxon>Viridiplantae</taxon>
        <taxon>Streptophyta</taxon>
        <taxon>Embryophyta</taxon>
        <taxon>Tracheophyta</taxon>
        <taxon>Spermatophyta</taxon>
        <taxon>Magnoliopsida</taxon>
        <taxon>Liliopsida</taxon>
        <taxon>Poales</taxon>
        <taxon>Poaceae</taxon>
        <taxon>BOP clade</taxon>
        <taxon>Oryzoideae</taxon>
        <taxon>Oryzeae</taxon>
        <taxon>Oryzinae</taxon>
        <taxon>Oryza</taxon>
    </lineage>
</organism>
<evidence type="ECO:0000256" key="20">
    <source>
        <dbReference type="ARBA" id="ARBA00022989"/>
    </source>
</evidence>
<comment type="catalytic activity">
    <reaction evidence="24">
        <text>L-threonyl-[protein] + ATP = O-phospho-L-threonyl-[protein] + ADP + H(+)</text>
        <dbReference type="Rhea" id="RHEA:46608"/>
        <dbReference type="Rhea" id="RHEA-COMP:11060"/>
        <dbReference type="Rhea" id="RHEA-COMP:11605"/>
        <dbReference type="ChEBI" id="CHEBI:15378"/>
        <dbReference type="ChEBI" id="CHEBI:30013"/>
        <dbReference type="ChEBI" id="CHEBI:30616"/>
        <dbReference type="ChEBI" id="CHEBI:61977"/>
        <dbReference type="ChEBI" id="CHEBI:456216"/>
        <dbReference type="EC" id="2.7.11.1"/>
    </reaction>
</comment>
<evidence type="ECO:0000256" key="11">
    <source>
        <dbReference type="ARBA" id="ARBA00022614"/>
    </source>
</evidence>
<evidence type="ECO:0000256" key="22">
    <source>
        <dbReference type="ARBA" id="ARBA00023170"/>
    </source>
</evidence>
<evidence type="ECO:0000259" key="31">
    <source>
        <dbReference type="PROSITE" id="PS50011"/>
    </source>
</evidence>